<evidence type="ECO:0000313" key="1">
    <source>
        <dbReference type="EMBL" id="SEC44259.1"/>
    </source>
</evidence>
<name>A0A1H4SJE4_9MICC</name>
<sequence length="248" mass="25844">MDLVIRTLLKDFREGLSLPPGAPRLTWYGPDGERVELSGKVLDNWVAKTANFLQDELDAAPGGSIALDLPGHWKSSVLALAALNLGLTVRPGTPGNDEELSASDLVATADAGLLGRAGEVDTQLVAVSLGALAPRWPGTLPAGVVDYAAEVRSHGDVFLPWMDPTGQEMLLVSEDQAYDDAGLAAFATPTEQGARVLVHAADGLTSVLAHSLGAWLAGGSVVLVHESVPVTERLLESERVTSGGARDA</sequence>
<dbReference type="Proteomes" id="UP000182652">
    <property type="component" value="Unassembled WGS sequence"/>
</dbReference>
<evidence type="ECO:0000313" key="2">
    <source>
        <dbReference type="Proteomes" id="UP000182652"/>
    </source>
</evidence>
<reference evidence="1 2" key="1">
    <citation type="submission" date="2016-10" db="EMBL/GenBank/DDBJ databases">
        <authorList>
            <person name="de Groot N.N."/>
        </authorList>
    </citation>
    <scope>NUCLEOTIDE SEQUENCE [LARGE SCALE GENOMIC DNA]</scope>
    <source>
        <strain evidence="1 2">DSM 10495</strain>
    </source>
</reference>
<dbReference type="STRING" id="156980.SAMN04489745_2881"/>
<organism evidence="1 2">
    <name type="scientific">Arthrobacter woluwensis</name>
    <dbReference type="NCBI Taxonomy" id="156980"/>
    <lineage>
        <taxon>Bacteria</taxon>
        <taxon>Bacillati</taxon>
        <taxon>Actinomycetota</taxon>
        <taxon>Actinomycetes</taxon>
        <taxon>Micrococcales</taxon>
        <taxon>Micrococcaceae</taxon>
        <taxon>Arthrobacter</taxon>
    </lineage>
</organism>
<dbReference type="AlphaFoldDB" id="A0A1H4SJE4"/>
<dbReference type="EMBL" id="FNSN01000003">
    <property type="protein sequence ID" value="SEC44259.1"/>
    <property type="molecule type" value="Genomic_DNA"/>
</dbReference>
<dbReference type="NCBIfam" id="TIGR03089">
    <property type="entry name" value="TIGR03089 family protein"/>
    <property type="match status" value="1"/>
</dbReference>
<dbReference type="SUPFAM" id="SSF56801">
    <property type="entry name" value="Acetyl-CoA synthetase-like"/>
    <property type="match status" value="1"/>
</dbReference>
<gene>
    <name evidence="1" type="ORF">SAMN04489745_2881</name>
</gene>
<keyword evidence="2" id="KW-1185">Reference proteome</keyword>
<dbReference type="InterPro" id="IPR017523">
    <property type="entry name" value="Rv3268"/>
</dbReference>
<protein>
    <submittedName>
        <fullName evidence="1">TIGR03089 family protein</fullName>
    </submittedName>
</protein>
<proteinExistence type="predicted"/>
<accession>A0A1H4SJE4</accession>